<dbReference type="InterPro" id="IPR014729">
    <property type="entry name" value="Rossmann-like_a/b/a_fold"/>
</dbReference>
<evidence type="ECO:0000256" key="3">
    <source>
        <dbReference type="ARBA" id="ARBA00022448"/>
    </source>
</evidence>
<dbReference type="STRING" id="512565.AMIS_43850"/>
<dbReference type="InterPro" id="IPR011701">
    <property type="entry name" value="MFS"/>
</dbReference>
<evidence type="ECO:0000313" key="9">
    <source>
        <dbReference type="EMBL" id="BAL89605.1"/>
    </source>
</evidence>
<keyword evidence="6 7" id="KW-0472">Membrane</keyword>
<dbReference type="Proteomes" id="UP000007882">
    <property type="component" value="Chromosome"/>
</dbReference>
<evidence type="ECO:0000259" key="8">
    <source>
        <dbReference type="PROSITE" id="PS50850"/>
    </source>
</evidence>
<protein>
    <submittedName>
        <fullName evidence="9">Putative MFS transporter</fullName>
    </submittedName>
</protein>
<feature type="transmembrane region" description="Helical" evidence="7">
    <location>
        <begin position="105"/>
        <end position="130"/>
    </location>
</feature>
<dbReference type="Gene3D" id="3.40.50.620">
    <property type="entry name" value="HUPs"/>
    <property type="match status" value="1"/>
</dbReference>
<comment type="subcellular location">
    <subcellularLocation>
        <location evidence="1">Cell membrane</location>
        <topology evidence="1">Multi-pass membrane protein</topology>
    </subcellularLocation>
</comment>
<evidence type="ECO:0000256" key="6">
    <source>
        <dbReference type="ARBA" id="ARBA00023136"/>
    </source>
</evidence>
<feature type="transmembrane region" description="Helical" evidence="7">
    <location>
        <begin position="427"/>
        <end position="445"/>
    </location>
</feature>
<dbReference type="PATRIC" id="fig|512565.3.peg.4371"/>
<evidence type="ECO:0000256" key="1">
    <source>
        <dbReference type="ARBA" id="ARBA00004651"/>
    </source>
</evidence>
<dbReference type="HOGENOM" id="CLU_030246_1_0_11"/>
<keyword evidence="5 7" id="KW-1133">Transmembrane helix</keyword>
<sequence length="621" mass="66460">MATTTTATTVAPDGGQIERKPLMTGPALLMMNLGFFGVQFSFGLTQSAVNPLFLLIGASPEQLPILNLAGPVTGLIIQPLIGAISDRTWHPRWGRRRPFITAGALLCAVILFLFPFVGILWLAVICFWLLDAGNNTSMEPYRAFISDRLPKSQLARGFLTQSMFTGAGAVLANLSLFVLEKVEPLQETAGNGVPYWMYVCFMIGTFCILLTVLTAMARTKELVPSDEDLAEMRAAPKGLHHAVREIADAVRVMPVAMHKIGVVFLFQWYAMFIYWQFVAVSLGETVFGATPQDGGAAWEEAIGWSGLQNAAYNFVTMVSALFLVGFARRIGAKRVHAVALGLAAVSLVWLSNITNQYVALVPMIGLGIFWASAVGVPYLMVASMVPAKRTGVYMGILNMMIVVPMLIQTLTFGWIFEHLLDGKGSNAIMLAGVLLGIGAIAMLWVNPPDEADESPIVPLGSKRSITVYDRVVVGSDGTPTSLYAVDRAAEVAQAAQARLVVVTAYRTAAATEPAALAEGAHRDVYGIDAARDALEKSVTGLTRERARYIDQRLVEGDPAQALLDAVGADPANLIVVGNRGLGASQGQLLGSVPAAVVKNAVCDVLVVQTSALDEERVVPPS</sequence>
<keyword evidence="3" id="KW-0813">Transport</keyword>
<dbReference type="Pfam" id="PF00582">
    <property type="entry name" value="Usp"/>
    <property type="match status" value="1"/>
</dbReference>
<dbReference type="RefSeq" id="WP_014444499.1">
    <property type="nucleotide sequence ID" value="NC_017093.1"/>
</dbReference>
<feature type="transmembrane region" description="Helical" evidence="7">
    <location>
        <begin position="65"/>
        <end position="84"/>
    </location>
</feature>
<feature type="transmembrane region" description="Helical" evidence="7">
    <location>
        <begin position="392"/>
        <end position="415"/>
    </location>
</feature>
<name>I0H9B8_ACTM4</name>
<dbReference type="InterPro" id="IPR006015">
    <property type="entry name" value="Universal_stress_UspA"/>
</dbReference>
<dbReference type="GO" id="GO:0005886">
    <property type="term" value="C:plasma membrane"/>
    <property type="evidence" value="ECO:0007669"/>
    <property type="project" value="UniProtKB-SubCell"/>
</dbReference>
<dbReference type="eggNOG" id="COG0589">
    <property type="taxonomic scope" value="Bacteria"/>
</dbReference>
<feature type="transmembrane region" description="Helical" evidence="7">
    <location>
        <begin position="27"/>
        <end position="45"/>
    </location>
</feature>
<comment type="similarity">
    <text evidence="2">Belongs to the universal stress protein A family.</text>
</comment>
<dbReference type="InterPro" id="IPR020846">
    <property type="entry name" value="MFS_dom"/>
</dbReference>
<dbReference type="PANTHER" id="PTHR19432">
    <property type="entry name" value="SUGAR TRANSPORTER"/>
    <property type="match status" value="1"/>
</dbReference>
<dbReference type="eggNOG" id="COG2211">
    <property type="taxonomic scope" value="Bacteria"/>
</dbReference>
<dbReference type="AlphaFoldDB" id="I0H9B8"/>
<dbReference type="GO" id="GO:0022857">
    <property type="term" value="F:transmembrane transporter activity"/>
    <property type="evidence" value="ECO:0007669"/>
    <property type="project" value="InterPro"/>
</dbReference>
<keyword evidence="4 7" id="KW-0812">Transmembrane</keyword>
<feature type="transmembrane region" description="Helical" evidence="7">
    <location>
        <begin position="310"/>
        <end position="327"/>
    </location>
</feature>
<dbReference type="KEGG" id="ams:AMIS_43850"/>
<evidence type="ECO:0000256" key="4">
    <source>
        <dbReference type="ARBA" id="ARBA00022692"/>
    </source>
</evidence>
<evidence type="ECO:0000256" key="7">
    <source>
        <dbReference type="SAM" id="Phobius"/>
    </source>
</evidence>
<dbReference type="SUPFAM" id="SSF103473">
    <property type="entry name" value="MFS general substrate transporter"/>
    <property type="match status" value="1"/>
</dbReference>
<feature type="transmembrane region" description="Helical" evidence="7">
    <location>
        <begin position="260"/>
        <end position="277"/>
    </location>
</feature>
<dbReference type="PRINTS" id="PR01438">
    <property type="entry name" value="UNVRSLSTRESS"/>
</dbReference>
<accession>I0H9B8</accession>
<evidence type="ECO:0000256" key="5">
    <source>
        <dbReference type="ARBA" id="ARBA00022989"/>
    </source>
</evidence>
<keyword evidence="10" id="KW-1185">Reference proteome</keyword>
<proteinExistence type="inferred from homology"/>
<feature type="transmembrane region" description="Helical" evidence="7">
    <location>
        <begin position="195"/>
        <end position="217"/>
    </location>
</feature>
<evidence type="ECO:0000256" key="2">
    <source>
        <dbReference type="ARBA" id="ARBA00008791"/>
    </source>
</evidence>
<dbReference type="InterPro" id="IPR036259">
    <property type="entry name" value="MFS_trans_sf"/>
</dbReference>
<gene>
    <name evidence="9" type="ordered locus">AMIS_43850</name>
</gene>
<dbReference type="Pfam" id="PF07690">
    <property type="entry name" value="MFS_1"/>
    <property type="match status" value="1"/>
</dbReference>
<dbReference type="PROSITE" id="PS50850">
    <property type="entry name" value="MFS"/>
    <property type="match status" value="1"/>
</dbReference>
<organism evidence="9 10">
    <name type="scientific">Actinoplanes missouriensis (strain ATCC 14538 / DSM 43046 / CBS 188.64 / JCM 3121 / NBRC 102363 / NCIMB 12654 / NRRL B-3342 / UNCC 431)</name>
    <dbReference type="NCBI Taxonomy" id="512565"/>
    <lineage>
        <taxon>Bacteria</taxon>
        <taxon>Bacillati</taxon>
        <taxon>Actinomycetota</taxon>
        <taxon>Actinomycetes</taxon>
        <taxon>Micromonosporales</taxon>
        <taxon>Micromonosporaceae</taxon>
        <taxon>Actinoplanes</taxon>
    </lineage>
</organism>
<dbReference type="InterPro" id="IPR006016">
    <property type="entry name" value="UspA"/>
</dbReference>
<dbReference type="SUPFAM" id="SSF52402">
    <property type="entry name" value="Adenine nucleotide alpha hydrolases-like"/>
    <property type="match status" value="1"/>
</dbReference>
<feature type="transmembrane region" description="Helical" evidence="7">
    <location>
        <begin position="334"/>
        <end position="351"/>
    </location>
</feature>
<evidence type="ECO:0000313" key="10">
    <source>
        <dbReference type="Proteomes" id="UP000007882"/>
    </source>
</evidence>
<dbReference type="Gene3D" id="1.20.1250.20">
    <property type="entry name" value="MFS general substrate transporter like domains"/>
    <property type="match status" value="1"/>
</dbReference>
<dbReference type="EMBL" id="AP012319">
    <property type="protein sequence ID" value="BAL89605.1"/>
    <property type="molecule type" value="Genomic_DNA"/>
</dbReference>
<dbReference type="PANTHER" id="PTHR19432:SF35">
    <property type="entry name" value="SOLUTE CARRIER FAMILY 45 MEMBER 3 ISOFORM X1"/>
    <property type="match status" value="1"/>
</dbReference>
<reference evidence="9 10" key="1">
    <citation type="submission" date="2012-02" db="EMBL/GenBank/DDBJ databases">
        <title>Complete genome sequence of Actinoplanes missouriensis 431 (= NBRC 102363).</title>
        <authorList>
            <person name="Ohnishi Y."/>
            <person name="Ishikawa J."/>
            <person name="Sekine M."/>
            <person name="Hosoyama A."/>
            <person name="Harada T."/>
            <person name="Narita H."/>
            <person name="Hata T."/>
            <person name="Konno Y."/>
            <person name="Tutikane K."/>
            <person name="Fujita N."/>
            <person name="Horinouchi S."/>
            <person name="Hayakawa M."/>
        </authorList>
    </citation>
    <scope>NUCLEOTIDE SEQUENCE [LARGE SCALE GENOMIC DNA]</scope>
    <source>
        <strain evidence="10">ATCC 14538 / DSM 43046 / CBS 188.64 / JCM 3121 / NBRC 102363 / NCIMB 12654 / NRRL B-3342 / UNCC 431</strain>
    </source>
</reference>
<feature type="transmembrane region" description="Helical" evidence="7">
    <location>
        <begin position="357"/>
        <end position="380"/>
    </location>
</feature>
<feature type="domain" description="Major facilitator superfamily (MFS) profile" evidence="8">
    <location>
        <begin position="27"/>
        <end position="450"/>
    </location>
</feature>
<dbReference type="CDD" id="cd00293">
    <property type="entry name" value="USP-like"/>
    <property type="match status" value="1"/>
</dbReference>